<feature type="region of interest" description="Disordered" evidence="1">
    <location>
        <begin position="1"/>
        <end position="44"/>
    </location>
</feature>
<dbReference type="Proteomes" id="UP000321299">
    <property type="component" value="Chromosome"/>
</dbReference>
<dbReference type="EMBL" id="CP042615">
    <property type="protein sequence ID" value="QED74084.1"/>
    <property type="molecule type" value="Genomic_DNA"/>
</dbReference>
<protein>
    <submittedName>
        <fullName evidence="2">Uncharacterized protein</fullName>
    </submittedName>
</protein>
<evidence type="ECO:0000313" key="2">
    <source>
        <dbReference type="EMBL" id="QED74084.1"/>
    </source>
</evidence>
<name>A0A3J7TKS1_ECOLX</name>
<evidence type="ECO:0000313" key="3">
    <source>
        <dbReference type="Proteomes" id="UP000321299"/>
    </source>
</evidence>
<accession>A0A3J7TKS1</accession>
<feature type="compositionally biased region" description="Polar residues" evidence="1">
    <location>
        <begin position="1"/>
        <end position="13"/>
    </location>
</feature>
<gene>
    <name evidence="2" type="ORF">FTV93_09490</name>
</gene>
<feature type="compositionally biased region" description="Basic and acidic residues" evidence="1">
    <location>
        <begin position="16"/>
        <end position="29"/>
    </location>
</feature>
<proteinExistence type="predicted"/>
<reference evidence="2 3" key="2">
    <citation type="submission" date="2019-08" db="EMBL/GenBank/DDBJ databases">
        <authorList>
            <person name="Chen F.-J."/>
            <person name="Wu H.-C."/>
            <person name="Liao Y.-C."/>
            <person name="Kuo S.-C."/>
        </authorList>
    </citation>
    <scope>NUCLEOTIDE SEQUENCE [LARGE SCALE GENOMIC DNA]</scope>
    <source>
        <strain evidence="2 3">NCYU-26-73</strain>
    </source>
</reference>
<reference evidence="2 3" key="1">
    <citation type="submission" date="2019-08" db="EMBL/GenBank/DDBJ databases">
        <title>Plasmid- and chromosome-located mcr-3 in mcr-1-positive Escherichia coli from diseased swine, Taiwan.</title>
        <authorList>
            <person name="Hsu C.-Y."/>
            <person name="Huang W.-C."/>
            <person name="Lauderdale T.-L."/>
        </authorList>
    </citation>
    <scope>NUCLEOTIDE SEQUENCE [LARGE SCALE GENOMIC DNA]</scope>
    <source>
        <strain evidence="2 3">NCYU-26-73</strain>
    </source>
</reference>
<evidence type="ECO:0000256" key="1">
    <source>
        <dbReference type="SAM" id="MobiDB-lite"/>
    </source>
</evidence>
<dbReference type="AlphaFoldDB" id="A0A3J7TKS1"/>
<sequence>MRSPDRGSTTGAASWTDHEHSEWAARRASEASQSPPHRHIQRRARTKVRAFFSHIALQGG</sequence>
<organism evidence="2 3">
    <name type="scientific">Escherichia coli</name>
    <dbReference type="NCBI Taxonomy" id="562"/>
    <lineage>
        <taxon>Bacteria</taxon>
        <taxon>Pseudomonadati</taxon>
        <taxon>Pseudomonadota</taxon>
        <taxon>Gammaproteobacteria</taxon>
        <taxon>Enterobacterales</taxon>
        <taxon>Enterobacteriaceae</taxon>
        <taxon>Escherichia</taxon>
    </lineage>
</organism>